<gene>
    <name evidence="1" type="ORF">QFC20_005108</name>
</gene>
<dbReference type="EMBL" id="JASBWS010000066">
    <property type="protein sequence ID" value="KAJ9102099.1"/>
    <property type="molecule type" value="Genomic_DNA"/>
</dbReference>
<protein>
    <submittedName>
        <fullName evidence="1">Uncharacterized protein</fullName>
    </submittedName>
</protein>
<keyword evidence="2" id="KW-1185">Reference proteome</keyword>
<sequence length="405" mass="45129">MPLRLPTTLIYLSAFLRPVLLRPDLRIPSDSEVGISHVDWESVRRQGYNAVVIDKDNCLTWPHEDSLHPSITKGWAAIKTAFGPGNILIVSNSAGTHKDTGGIAAESVSRALGVPVLLHPAPKPECSGDVVRFFRGEMPLRTVGPGTLAQLGKTDGWDVVVRQEGMVMVDAEIVGEEVREGTLLGRPSMLSTRRPSTALQTPAPSPEPDTRPIVHRTPLEHPKILVIGDRLATDVLLARRLGAYYPRTTRAGEQTEQVETKLSDRLPVLSIITTQLFKPSDVRLLRWLEESWLRLGLALRARFRFAQKTPNTNTQESLQRWVLSRSVDAPPEVERVMETEPASLAERVGNLRARMRSWTSPPAWKYWAVGLVPSRARVWFVLKNGVRRVGRGPGRLVRRLRPTTA</sequence>
<evidence type="ECO:0000313" key="2">
    <source>
        <dbReference type="Proteomes" id="UP001230649"/>
    </source>
</evidence>
<dbReference type="Proteomes" id="UP001230649">
    <property type="component" value="Unassembled WGS sequence"/>
</dbReference>
<comment type="caution">
    <text evidence="1">The sequence shown here is derived from an EMBL/GenBank/DDBJ whole genome shotgun (WGS) entry which is preliminary data.</text>
</comment>
<organism evidence="1 2">
    <name type="scientific">Naganishia adeliensis</name>
    <dbReference type="NCBI Taxonomy" id="92952"/>
    <lineage>
        <taxon>Eukaryota</taxon>
        <taxon>Fungi</taxon>
        <taxon>Dikarya</taxon>
        <taxon>Basidiomycota</taxon>
        <taxon>Agaricomycotina</taxon>
        <taxon>Tremellomycetes</taxon>
        <taxon>Filobasidiales</taxon>
        <taxon>Filobasidiaceae</taxon>
        <taxon>Naganishia</taxon>
    </lineage>
</organism>
<accession>A0ACC2VRN3</accession>
<proteinExistence type="predicted"/>
<name>A0ACC2VRN3_9TREE</name>
<reference evidence="1" key="1">
    <citation type="submission" date="2023-04" db="EMBL/GenBank/DDBJ databases">
        <title>Draft Genome sequencing of Naganishia species isolated from polar environments using Oxford Nanopore Technology.</title>
        <authorList>
            <person name="Leo P."/>
            <person name="Venkateswaran K."/>
        </authorList>
    </citation>
    <scope>NUCLEOTIDE SEQUENCE</scope>
    <source>
        <strain evidence="1">MNA-CCFEE 5262</strain>
    </source>
</reference>
<evidence type="ECO:0000313" key="1">
    <source>
        <dbReference type="EMBL" id="KAJ9102099.1"/>
    </source>
</evidence>